<sequence length="355" mass="38472">MMAHKKSSTTDIALRVATAMKQMGIDGLPRNYELVYEAYAGCNPDLVRDFIALGKYKTQAALDELGRKYLPHHHEAGVLQRSAGAISNEMANFMDLLSQERTSLSDYGRLIGEASQVIRDAGSLGEGALGSSLEALQRATELRVTHTAEMAEKVAAQSAVMDGIQKEMAEFEAMKFIDPPTKLGNRRAFNKALARVYANPDLPMLCGVAIAEVDAERRFSPGQIEALSDHLVTFYGGLIRQAFPAGELAVRFDGLRFGFVFHTADAGEVTRLIDLLRAAFQTVALRDPRTGRNLGRLTLSAGVCMTESADSALDLSAACERALAEARSAGGDQIVVYGRGDEVPAGKEWLIYRPA</sequence>
<dbReference type="InterPro" id="IPR029787">
    <property type="entry name" value="Nucleotide_cyclase"/>
</dbReference>
<dbReference type="InterPro" id="IPR043128">
    <property type="entry name" value="Rev_trsase/Diguanyl_cyclase"/>
</dbReference>
<dbReference type="GO" id="GO:0005886">
    <property type="term" value="C:plasma membrane"/>
    <property type="evidence" value="ECO:0007669"/>
    <property type="project" value="TreeGrafter"/>
</dbReference>
<dbReference type="SUPFAM" id="SSF55073">
    <property type="entry name" value="Nucleotide cyclase"/>
    <property type="match status" value="1"/>
</dbReference>
<dbReference type="PROSITE" id="PS50887">
    <property type="entry name" value="GGDEF"/>
    <property type="match status" value="1"/>
</dbReference>
<feature type="domain" description="GGDEF" evidence="3">
    <location>
        <begin position="204"/>
        <end position="339"/>
    </location>
</feature>
<dbReference type="PANTHER" id="PTHR45138">
    <property type="entry name" value="REGULATORY COMPONENTS OF SENSORY TRANSDUCTION SYSTEM"/>
    <property type="match status" value="1"/>
</dbReference>
<dbReference type="SMART" id="SM00267">
    <property type="entry name" value="GGDEF"/>
    <property type="match status" value="1"/>
</dbReference>
<dbReference type="AlphaFoldDB" id="A0A4R2D1S2"/>
<evidence type="ECO:0000256" key="1">
    <source>
        <dbReference type="ARBA" id="ARBA00012528"/>
    </source>
</evidence>
<name>A0A4R2D1S2_SHIGR</name>
<evidence type="ECO:0000313" key="4">
    <source>
        <dbReference type="EMBL" id="TCN45724.1"/>
    </source>
</evidence>
<dbReference type="InterPro" id="IPR050469">
    <property type="entry name" value="Diguanylate_Cyclase"/>
</dbReference>
<proteinExistence type="predicted"/>
<accession>A0A4R2D1S2</accession>
<dbReference type="RefSeq" id="WP_133034364.1">
    <property type="nucleotide sequence ID" value="NZ_BAABEI010000012.1"/>
</dbReference>
<protein>
    <recommendedName>
        <fullName evidence="1">diguanylate cyclase</fullName>
        <ecNumber evidence="1">2.7.7.65</ecNumber>
    </recommendedName>
</protein>
<evidence type="ECO:0000259" key="3">
    <source>
        <dbReference type="PROSITE" id="PS50887"/>
    </source>
</evidence>
<evidence type="ECO:0000313" key="5">
    <source>
        <dbReference type="Proteomes" id="UP000295351"/>
    </source>
</evidence>
<evidence type="ECO:0000256" key="2">
    <source>
        <dbReference type="ARBA" id="ARBA00034247"/>
    </source>
</evidence>
<dbReference type="GO" id="GO:0052621">
    <property type="term" value="F:diguanylate cyclase activity"/>
    <property type="evidence" value="ECO:0007669"/>
    <property type="project" value="UniProtKB-EC"/>
</dbReference>
<comment type="catalytic activity">
    <reaction evidence="2">
        <text>2 GTP = 3',3'-c-di-GMP + 2 diphosphate</text>
        <dbReference type="Rhea" id="RHEA:24898"/>
        <dbReference type="ChEBI" id="CHEBI:33019"/>
        <dbReference type="ChEBI" id="CHEBI:37565"/>
        <dbReference type="ChEBI" id="CHEBI:58805"/>
        <dbReference type="EC" id="2.7.7.65"/>
    </reaction>
</comment>
<gene>
    <name evidence="4" type="ORF">EV665_106201</name>
</gene>
<dbReference type="Gene3D" id="3.30.70.270">
    <property type="match status" value="1"/>
</dbReference>
<comment type="caution">
    <text evidence="4">The sequence shown here is derived from an EMBL/GenBank/DDBJ whole genome shotgun (WGS) entry which is preliminary data.</text>
</comment>
<dbReference type="EC" id="2.7.7.65" evidence="1"/>
<organism evidence="4 5">
    <name type="scientific">Shinella granuli</name>
    <dbReference type="NCBI Taxonomy" id="323621"/>
    <lineage>
        <taxon>Bacteria</taxon>
        <taxon>Pseudomonadati</taxon>
        <taxon>Pseudomonadota</taxon>
        <taxon>Alphaproteobacteria</taxon>
        <taxon>Hyphomicrobiales</taxon>
        <taxon>Rhizobiaceae</taxon>
        <taxon>Shinella</taxon>
    </lineage>
</organism>
<dbReference type="Pfam" id="PF00990">
    <property type="entry name" value="GGDEF"/>
    <property type="match status" value="1"/>
</dbReference>
<keyword evidence="5" id="KW-1185">Reference proteome</keyword>
<dbReference type="GO" id="GO:1902201">
    <property type="term" value="P:negative regulation of bacterial-type flagellum-dependent cell motility"/>
    <property type="evidence" value="ECO:0007669"/>
    <property type="project" value="TreeGrafter"/>
</dbReference>
<reference evidence="4 5" key="1">
    <citation type="submission" date="2019-03" db="EMBL/GenBank/DDBJ databases">
        <title>Genomic Encyclopedia of Type Strains, Phase IV (KMG-IV): sequencing the most valuable type-strain genomes for metagenomic binning, comparative biology and taxonomic classification.</title>
        <authorList>
            <person name="Goeker M."/>
        </authorList>
    </citation>
    <scope>NUCLEOTIDE SEQUENCE [LARGE SCALE GENOMIC DNA]</scope>
    <source>
        <strain evidence="4 5">DSM 18401</strain>
    </source>
</reference>
<dbReference type="PANTHER" id="PTHR45138:SF9">
    <property type="entry name" value="DIGUANYLATE CYCLASE DGCM-RELATED"/>
    <property type="match status" value="1"/>
</dbReference>
<dbReference type="GO" id="GO:0043709">
    <property type="term" value="P:cell adhesion involved in single-species biofilm formation"/>
    <property type="evidence" value="ECO:0007669"/>
    <property type="project" value="TreeGrafter"/>
</dbReference>
<dbReference type="Proteomes" id="UP000295351">
    <property type="component" value="Unassembled WGS sequence"/>
</dbReference>
<dbReference type="EMBL" id="SLVX01000006">
    <property type="protein sequence ID" value="TCN45724.1"/>
    <property type="molecule type" value="Genomic_DNA"/>
</dbReference>
<dbReference type="InterPro" id="IPR000160">
    <property type="entry name" value="GGDEF_dom"/>
</dbReference>